<dbReference type="PRINTS" id="PR00633">
    <property type="entry name" value="RCCNDNSATION"/>
</dbReference>
<organism evidence="5 6">
    <name type="scientific">Corallococcus caeni</name>
    <dbReference type="NCBI Taxonomy" id="3082388"/>
    <lineage>
        <taxon>Bacteria</taxon>
        <taxon>Pseudomonadati</taxon>
        <taxon>Myxococcota</taxon>
        <taxon>Myxococcia</taxon>
        <taxon>Myxococcales</taxon>
        <taxon>Cystobacterineae</taxon>
        <taxon>Myxococcaceae</taxon>
        <taxon>Corallococcus</taxon>
    </lineage>
</organism>
<dbReference type="Proteomes" id="UP001342631">
    <property type="component" value="Unassembled WGS sequence"/>
</dbReference>
<feature type="region of interest" description="Disordered" evidence="3">
    <location>
        <begin position="731"/>
        <end position="755"/>
    </location>
</feature>
<reference evidence="5 6" key="1">
    <citation type="journal article" date="2024" name="Arch. Microbiol.">
        <title>Corallococcus caeni sp. nov., a novel myxobacterium isolated from activated sludge.</title>
        <authorList>
            <person name="Tomita S."/>
            <person name="Nakai R."/>
            <person name="Kuroda K."/>
            <person name="Kurashita H."/>
            <person name="Hatamoto M."/>
            <person name="Yamaguchi T."/>
            <person name="Narihiro T."/>
        </authorList>
    </citation>
    <scope>NUCLEOTIDE SEQUENCE [LARGE SCALE GENOMIC DNA]</scope>
    <source>
        <strain evidence="5 6">NO1</strain>
    </source>
</reference>
<evidence type="ECO:0000256" key="3">
    <source>
        <dbReference type="SAM" id="MobiDB-lite"/>
    </source>
</evidence>
<keyword evidence="1" id="KW-0344">Guanine-nucleotide releasing factor</keyword>
<dbReference type="PANTHER" id="PTHR45982">
    <property type="entry name" value="REGULATOR OF CHROMOSOME CONDENSATION"/>
    <property type="match status" value="1"/>
</dbReference>
<dbReference type="SUPFAM" id="SSF50985">
    <property type="entry name" value="RCC1/BLIP-II"/>
    <property type="match status" value="2"/>
</dbReference>
<feature type="compositionally biased region" description="Polar residues" evidence="3">
    <location>
        <begin position="739"/>
        <end position="750"/>
    </location>
</feature>
<feature type="domain" description="RCC1-like" evidence="4">
    <location>
        <begin position="697"/>
        <end position="1014"/>
    </location>
</feature>
<dbReference type="Pfam" id="PF25390">
    <property type="entry name" value="WD40_RLD"/>
    <property type="match status" value="2"/>
</dbReference>
<dbReference type="Pfam" id="PF00415">
    <property type="entry name" value="RCC1"/>
    <property type="match status" value="3"/>
</dbReference>
<proteinExistence type="predicted"/>
<gene>
    <name evidence="5" type="ORF">ASNO1_18770</name>
</gene>
<dbReference type="InterPro" id="IPR000408">
    <property type="entry name" value="Reg_chr_condens"/>
</dbReference>
<dbReference type="PROSITE" id="PS50012">
    <property type="entry name" value="RCC1_3"/>
    <property type="match status" value="14"/>
</dbReference>
<accession>A0ABQ6QPN2</accession>
<dbReference type="EMBL" id="BTTX01000002">
    <property type="protein sequence ID" value="GMU05624.1"/>
    <property type="molecule type" value="Genomic_DNA"/>
</dbReference>
<dbReference type="PANTHER" id="PTHR45982:SF1">
    <property type="entry name" value="REGULATOR OF CHROMOSOME CONDENSATION"/>
    <property type="match status" value="1"/>
</dbReference>
<dbReference type="Gene3D" id="2.130.10.30">
    <property type="entry name" value="Regulator of chromosome condensation 1/beta-lactamase-inhibitor protein II"/>
    <property type="match status" value="4"/>
</dbReference>
<keyword evidence="6" id="KW-1185">Reference proteome</keyword>
<sequence>MTLGSTSLHSERRGIGLSFRAPQGAVPSAGVTLDSRRSLAVTEQAIVSTFTLKQVMDQLVAQSGVPGLTSLQLFRQLWDTQNPKPGLGLGGHCNDQVDGSGNPAFNGYPYLCRPAEGSQIQVDPFADPNSGNAYMAVGLFNRFDLAPVDGADCGEYRMVFAKRSGSSSAANRNFIIFEASLPNPTPAKGLEGCLAVARFWKDLSANGDLASRAGALRQFYFQGLPGFRPVVHIDNYGAEAGRGTGQIRTNMFMQSNWMLREFKLQKTCGGTGCTSLKAVAVTDKVNPFGNLFSPTSTHPLASDFRAFLPSQVAALAVADLNLFNYEVPDRFNGGQSQAQGAENNYTVQFGSGGTLRSALQTELTRIGSPLTPDHIIQRAKALSCAGCHDLSNGANVGLPQTWPRSLGFTHTSETTEAGPEGTRFLLSPAVVNVFLPHRAAVLDAFVNRPRPCVTMGCIAAGDYHSLVVRPDGTVRASGDNNSGQLGNGTKTDSVTPVQVPGLSGVVAVAAGYQHSLALKQDGTVWAWGYNAHGQLGDGTTLDRTTPVQVIGLTGVIAVAASNLTSMALRSDGTVWAWGANFQGQLGNGSTDSRSLPGLVPGVNGVTSIALGFSHALALRSDKTLWAWGANDQGQIGDGTTNPRLTALPVSGMTEVVAVAAGDFSSLVARSDGTAWSWGSRFTHQSTHGGWSWVAEKSPVQVAGLTGVIAVAAGEGNAMALRSDNSLWAWGRNGSGQLGTGSRQEATTPQPVSGPPGGFVSMSLGYGHALAMRLDGTVWSWGENRDGQRGDGTKSSRTTPGQVVGAESFMAVSAGGNHVLAQHSDGTVWAMGDNSVGQLGLAGPAPRAALTQIAGLSNVGAVSAGGYHSMAMLYDGTVWTWGDNWYGQLGLGVSGQRTVPTQVPGLDGIVAVAAGDGHSLALRYDGTVWAWGYNGSGQLGIGSTTRQLLPVQVPSLSGIVAISAGANFSLALHYDGSVWAWGENWLGQLGDGTQVNRSSPVRMPGLTNVVSLDAGQYHVLAVRSDGTLWAWGSNGFGELGIGNTVTLNPPVQVTGLSGVVAVSAGNRHSMAVRSDGTVWTWGSNSEGALGIGTFVSSAVPVRVPNLSGIQSVASGPSGRQFETFSLALGYDGTLWSWGANTDGQLGLGGPTRYSCVPSSTPLF</sequence>
<feature type="domain" description="RCC1-like" evidence="4">
    <location>
        <begin position="458"/>
        <end position="689"/>
    </location>
</feature>
<dbReference type="InterPro" id="IPR051553">
    <property type="entry name" value="Ran_GTPase-activating"/>
</dbReference>
<comment type="caution">
    <text evidence="5">The sequence shown here is derived from an EMBL/GenBank/DDBJ whole genome shotgun (WGS) entry which is preliminary data.</text>
</comment>
<feature type="compositionally biased region" description="Polar residues" evidence="3">
    <location>
        <begin position="478"/>
        <end position="493"/>
    </location>
</feature>
<feature type="region of interest" description="Disordered" evidence="3">
    <location>
        <begin position="474"/>
        <end position="493"/>
    </location>
</feature>
<keyword evidence="2" id="KW-0677">Repeat</keyword>
<dbReference type="InterPro" id="IPR058923">
    <property type="entry name" value="RCC1-like_dom"/>
</dbReference>
<evidence type="ECO:0000256" key="2">
    <source>
        <dbReference type="ARBA" id="ARBA00022737"/>
    </source>
</evidence>
<dbReference type="InterPro" id="IPR009091">
    <property type="entry name" value="RCC1/BLIP-II"/>
</dbReference>
<evidence type="ECO:0000259" key="4">
    <source>
        <dbReference type="Pfam" id="PF25390"/>
    </source>
</evidence>
<dbReference type="PROSITE" id="PS00626">
    <property type="entry name" value="RCC1_2"/>
    <property type="match status" value="4"/>
</dbReference>
<evidence type="ECO:0000256" key="1">
    <source>
        <dbReference type="ARBA" id="ARBA00022658"/>
    </source>
</evidence>
<protein>
    <recommendedName>
        <fullName evidence="4">RCC1-like domain-containing protein</fullName>
    </recommendedName>
</protein>
<evidence type="ECO:0000313" key="6">
    <source>
        <dbReference type="Proteomes" id="UP001342631"/>
    </source>
</evidence>
<evidence type="ECO:0000313" key="5">
    <source>
        <dbReference type="EMBL" id="GMU05624.1"/>
    </source>
</evidence>
<name>A0ABQ6QPN2_9BACT</name>